<dbReference type="Proteomes" id="UP000609651">
    <property type="component" value="Unassembled WGS sequence"/>
</dbReference>
<evidence type="ECO:0000256" key="1">
    <source>
        <dbReference type="ARBA" id="ARBA00004651"/>
    </source>
</evidence>
<dbReference type="InterPro" id="IPR003439">
    <property type="entry name" value="ABC_transporter-like_ATP-bd"/>
</dbReference>
<keyword evidence="3 6" id="KW-1133">Transmembrane helix</keyword>
<dbReference type="InterPro" id="IPR011527">
    <property type="entry name" value="ABC1_TM_dom"/>
</dbReference>
<dbReference type="SUPFAM" id="SSF52540">
    <property type="entry name" value="P-loop containing nucleoside triphosphate hydrolases"/>
    <property type="match status" value="1"/>
</dbReference>
<dbReference type="InterPro" id="IPR039421">
    <property type="entry name" value="Type_1_exporter"/>
</dbReference>
<dbReference type="Pfam" id="PF00664">
    <property type="entry name" value="ABC_membrane"/>
    <property type="match status" value="1"/>
</dbReference>
<feature type="domain" description="ABC transporter" evidence="7">
    <location>
        <begin position="410"/>
        <end position="644"/>
    </location>
</feature>
<dbReference type="RefSeq" id="WP_171182859.1">
    <property type="nucleotide sequence ID" value="NZ_WTPX01000004.1"/>
</dbReference>
<proteinExistence type="predicted"/>
<dbReference type="PROSITE" id="PS50929">
    <property type="entry name" value="ABC_TM1F"/>
    <property type="match status" value="1"/>
</dbReference>
<feature type="region of interest" description="Disordered" evidence="5">
    <location>
        <begin position="652"/>
        <end position="677"/>
    </location>
</feature>
<gene>
    <name evidence="9" type="ORF">LzC2_02380</name>
</gene>
<evidence type="ECO:0000256" key="3">
    <source>
        <dbReference type="ARBA" id="ARBA00022989"/>
    </source>
</evidence>
<evidence type="ECO:0000313" key="9">
    <source>
        <dbReference type="EMBL" id="NNJ24188.1"/>
    </source>
</evidence>
<feature type="transmembrane region" description="Helical" evidence="6">
    <location>
        <begin position="318"/>
        <end position="339"/>
    </location>
</feature>
<keyword evidence="4 6" id="KW-0472">Membrane</keyword>
<organism evidence="9 10">
    <name type="scientific">Alienimonas chondri</name>
    <dbReference type="NCBI Taxonomy" id="2681879"/>
    <lineage>
        <taxon>Bacteria</taxon>
        <taxon>Pseudomonadati</taxon>
        <taxon>Planctomycetota</taxon>
        <taxon>Planctomycetia</taxon>
        <taxon>Planctomycetales</taxon>
        <taxon>Planctomycetaceae</taxon>
        <taxon>Alienimonas</taxon>
    </lineage>
</organism>
<dbReference type="InterPro" id="IPR036640">
    <property type="entry name" value="ABC1_TM_sf"/>
</dbReference>
<accession>A0ABX1V9X9</accession>
<feature type="domain" description="ABC transmembrane type-1" evidence="8">
    <location>
        <begin position="122"/>
        <end position="370"/>
    </location>
</feature>
<evidence type="ECO:0000256" key="5">
    <source>
        <dbReference type="SAM" id="MobiDB-lite"/>
    </source>
</evidence>
<evidence type="ECO:0000256" key="6">
    <source>
        <dbReference type="SAM" id="Phobius"/>
    </source>
</evidence>
<comment type="subcellular location">
    <subcellularLocation>
        <location evidence="1">Cell membrane</location>
        <topology evidence="1">Multi-pass membrane protein</topology>
    </subcellularLocation>
</comment>
<dbReference type="PANTHER" id="PTHR24221">
    <property type="entry name" value="ATP-BINDING CASSETTE SUB-FAMILY B"/>
    <property type="match status" value="1"/>
</dbReference>
<dbReference type="SUPFAM" id="SSF90123">
    <property type="entry name" value="ABC transporter transmembrane region"/>
    <property type="match status" value="1"/>
</dbReference>
<name>A0ABX1V9X9_9PLAN</name>
<evidence type="ECO:0000313" key="10">
    <source>
        <dbReference type="Proteomes" id="UP000609651"/>
    </source>
</evidence>
<feature type="compositionally biased region" description="Low complexity" evidence="5">
    <location>
        <begin position="659"/>
        <end position="670"/>
    </location>
</feature>
<dbReference type="PROSITE" id="PS50893">
    <property type="entry name" value="ABC_TRANSPORTER_2"/>
    <property type="match status" value="1"/>
</dbReference>
<evidence type="ECO:0008006" key="11">
    <source>
        <dbReference type="Google" id="ProtNLM"/>
    </source>
</evidence>
<sequence>MPAHASLRRAFPPREYVRGRSLGSALLGFAATLLLCGVLLSLYLIADLLISRGTVSAENDHLADLLVLTGQATPDEDGVVAIPDGYRMAPGDRGIAHAVWMNRDGVLGPPLAWLYRNVQTLQSNLPALATLIGAAVVLGLMRSLCLSWARLAAARAVGAAVTRLRKALHRQALRLGPSDLTEEAAKEVLGLFTVDGETLRQGLQDGVLRLGRYPAKIIVLTAFSLLVSPLMTFYIAFPLLVCWWLLRRQAVSVKLARRLATHRSDKALRLLAEGLTKARVVRGYGMEEFESDRFNTHLGRYQSDLAAANRKARLSRGLARAALVLAGAVVLGILGTKVLNTGGAFTPAHALLLLGIAFSLLRPLNELADLHRDRHAAAVAADRIYRYLNRVPEVGQAVGAKFLQPLSRTLEFDDVHYTDPRGRKLLDGVSLSLPAGQVTAIAAPESLEAKALVSLPPRFLEPQRGRVKYDGEDIAWVTLESLRAETVYVGGGDPCFTGTVRENLTGGDPEVPLSKVIDAAKTAHVHNFVQRFPQGYETVLGEFGETLTPGQLFRLGLARAVLRDPAVLIVDEPSEGLDEDSKAQLDDTFARVFPGRTVLLLPGRMTTLRRADRVVLLHRGAVEAVGPREELVQKVPLYRHWEYVRFNHFRHGTAPQPAGPSNGRPSPGSPALAGSTA</sequence>
<comment type="caution">
    <text evidence="9">The sequence shown here is derived from an EMBL/GenBank/DDBJ whole genome shotgun (WGS) entry which is preliminary data.</text>
</comment>
<dbReference type="EMBL" id="WTPX01000004">
    <property type="protein sequence ID" value="NNJ24188.1"/>
    <property type="molecule type" value="Genomic_DNA"/>
</dbReference>
<dbReference type="InterPro" id="IPR027417">
    <property type="entry name" value="P-loop_NTPase"/>
</dbReference>
<dbReference type="Gene3D" id="1.20.1560.10">
    <property type="entry name" value="ABC transporter type 1, transmembrane domain"/>
    <property type="match status" value="1"/>
</dbReference>
<evidence type="ECO:0000256" key="2">
    <source>
        <dbReference type="ARBA" id="ARBA00022692"/>
    </source>
</evidence>
<dbReference type="PANTHER" id="PTHR24221:SF654">
    <property type="entry name" value="ATP-BINDING CASSETTE SUB-FAMILY B MEMBER 6"/>
    <property type="match status" value="1"/>
</dbReference>
<feature type="transmembrane region" description="Helical" evidence="6">
    <location>
        <begin position="22"/>
        <end position="46"/>
    </location>
</feature>
<keyword evidence="2 6" id="KW-0812">Transmembrane</keyword>
<dbReference type="Pfam" id="PF00005">
    <property type="entry name" value="ABC_tran"/>
    <property type="match status" value="1"/>
</dbReference>
<evidence type="ECO:0000259" key="7">
    <source>
        <dbReference type="PROSITE" id="PS50893"/>
    </source>
</evidence>
<keyword evidence="10" id="KW-1185">Reference proteome</keyword>
<evidence type="ECO:0000259" key="8">
    <source>
        <dbReference type="PROSITE" id="PS50929"/>
    </source>
</evidence>
<dbReference type="Gene3D" id="3.40.50.300">
    <property type="entry name" value="P-loop containing nucleotide triphosphate hydrolases"/>
    <property type="match status" value="1"/>
</dbReference>
<reference evidence="9 10" key="1">
    <citation type="journal article" date="2020" name="Syst. Appl. Microbiol.">
        <title>Alienimonas chondri sp. nov., a novel planctomycete isolated from the biofilm of the red alga Chondrus crispus.</title>
        <authorList>
            <person name="Vitorino I."/>
            <person name="Albuquerque L."/>
            <person name="Wiegand S."/>
            <person name="Kallscheuer N."/>
            <person name="da Costa M.S."/>
            <person name="Lobo-da-Cunha A."/>
            <person name="Jogler C."/>
            <person name="Lage O.M."/>
        </authorList>
    </citation>
    <scope>NUCLEOTIDE SEQUENCE [LARGE SCALE GENOMIC DNA]</scope>
    <source>
        <strain evidence="9 10">LzC2</strain>
    </source>
</reference>
<evidence type="ECO:0000256" key="4">
    <source>
        <dbReference type="ARBA" id="ARBA00023136"/>
    </source>
</evidence>
<protein>
    <recommendedName>
        <fullName evidence="11">ABC transporter ATP-binding protein</fullName>
    </recommendedName>
</protein>
<feature type="transmembrane region" description="Helical" evidence="6">
    <location>
        <begin position="217"/>
        <end position="246"/>
    </location>
</feature>